<dbReference type="Pfam" id="PF01607">
    <property type="entry name" value="CBM_14"/>
    <property type="match status" value="1"/>
</dbReference>
<sequence>MDASYSTWSTVQGESNCVRDKSLLPHEINTAGALYVTEQGIAKIFWVRQYSQSPKGQGDCPRLNGVHKDSKGCGHFYKCENGTVISDKCSEGFEFDDHTKLCRLATPQELEKCSRPSNSSGMMQLQFVLCFDPG</sequence>
<dbReference type="PROSITE" id="PS50940">
    <property type="entry name" value="CHIT_BIND_II"/>
    <property type="match status" value="1"/>
</dbReference>
<dbReference type="InterPro" id="IPR036508">
    <property type="entry name" value="Chitin-bd_dom_sf"/>
</dbReference>
<dbReference type="SMART" id="SM00494">
    <property type="entry name" value="ChtBD2"/>
    <property type="match status" value="1"/>
</dbReference>
<dbReference type="InterPro" id="IPR002557">
    <property type="entry name" value="Chitin-bd_dom"/>
</dbReference>
<dbReference type="InParanoid" id="A0A6L2Q8N0"/>
<name>A0A6L2Q8N0_COPFO</name>
<comment type="caution">
    <text evidence="2">The sequence shown here is derived from an EMBL/GenBank/DDBJ whole genome shotgun (WGS) entry which is preliminary data.</text>
</comment>
<keyword evidence="3" id="KW-1185">Reference proteome</keyword>
<protein>
    <recommendedName>
        <fullName evidence="1">Chitin-binding type-2 domain-containing protein</fullName>
    </recommendedName>
</protein>
<accession>A0A6L2Q8N0</accession>
<dbReference type="AlphaFoldDB" id="A0A6L2Q8N0"/>
<dbReference type="GO" id="GO:0008061">
    <property type="term" value="F:chitin binding"/>
    <property type="evidence" value="ECO:0007669"/>
    <property type="project" value="InterPro"/>
</dbReference>
<dbReference type="Gene3D" id="2.170.140.10">
    <property type="entry name" value="Chitin binding domain"/>
    <property type="match status" value="1"/>
</dbReference>
<evidence type="ECO:0000313" key="2">
    <source>
        <dbReference type="EMBL" id="GFG39922.1"/>
    </source>
</evidence>
<evidence type="ECO:0000313" key="3">
    <source>
        <dbReference type="Proteomes" id="UP000502823"/>
    </source>
</evidence>
<proteinExistence type="predicted"/>
<gene>
    <name evidence="2" type="ORF">Cfor_08979</name>
</gene>
<evidence type="ECO:0000259" key="1">
    <source>
        <dbReference type="PROSITE" id="PS50940"/>
    </source>
</evidence>
<dbReference type="OrthoDB" id="6020543at2759"/>
<dbReference type="SUPFAM" id="SSF57625">
    <property type="entry name" value="Invertebrate chitin-binding proteins"/>
    <property type="match status" value="1"/>
</dbReference>
<reference evidence="3" key="1">
    <citation type="submission" date="2020-01" db="EMBL/GenBank/DDBJ databases">
        <title>Draft genome sequence of the Termite Coptotermes fromosanus.</title>
        <authorList>
            <person name="Itakura S."/>
            <person name="Yosikawa Y."/>
            <person name="Umezawa K."/>
        </authorList>
    </citation>
    <scope>NUCLEOTIDE SEQUENCE [LARGE SCALE GENOMIC DNA]</scope>
</reference>
<dbReference type="EMBL" id="BLKM01001294">
    <property type="protein sequence ID" value="GFG39922.1"/>
    <property type="molecule type" value="Genomic_DNA"/>
</dbReference>
<organism evidence="2 3">
    <name type="scientific">Coptotermes formosanus</name>
    <name type="common">Formosan subterranean termite</name>
    <dbReference type="NCBI Taxonomy" id="36987"/>
    <lineage>
        <taxon>Eukaryota</taxon>
        <taxon>Metazoa</taxon>
        <taxon>Ecdysozoa</taxon>
        <taxon>Arthropoda</taxon>
        <taxon>Hexapoda</taxon>
        <taxon>Insecta</taxon>
        <taxon>Pterygota</taxon>
        <taxon>Neoptera</taxon>
        <taxon>Polyneoptera</taxon>
        <taxon>Dictyoptera</taxon>
        <taxon>Blattodea</taxon>
        <taxon>Blattoidea</taxon>
        <taxon>Termitoidae</taxon>
        <taxon>Rhinotermitidae</taxon>
        <taxon>Coptotermes</taxon>
    </lineage>
</organism>
<feature type="domain" description="Chitin-binding type-2" evidence="1">
    <location>
        <begin position="57"/>
        <end position="115"/>
    </location>
</feature>
<dbReference type="GO" id="GO:0005576">
    <property type="term" value="C:extracellular region"/>
    <property type="evidence" value="ECO:0007669"/>
    <property type="project" value="InterPro"/>
</dbReference>
<dbReference type="Proteomes" id="UP000502823">
    <property type="component" value="Unassembled WGS sequence"/>
</dbReference>